<keyword evidence="1" id="KW-1133">Transmembrane helix</keyword>
<dbReference type="Proteomes" id="UP000515204">
    <property type="component" value="Unplaced"/>
</dbReference>
<gene>
    <name evidence="3" type="primary">LOC106744493</name>
</gene>
<keyword evidence="1" id="KW-0812">Transmembrane</keyword>
<keyword evidence="2" id="KW-1185">Reference proteome</keyword>
<evidence type="ECO:0000313" key="3">
    <source>
        <dbReference type="RefSeq" id="XP_014474809.1"/>
    </source>
</evidence>
<dbReference type="AlphaFoldDB" id="A0A6P3XA93"/>
<sequence length="291" mass="32639">MASRHVSCNADHDCPVGQWCYISNLCVDFVECNTYNRAESTQPARDALQCGGCLEGFKSKPLIDGTIKDHCIAIHNSEFKLSILIPILVVALIIFVVYIIHICILKKRKKRAVIHRVDALEPSAPPEGSYITHKSDEERKTCQQLANNNEEAIVREKLQNASVFYEPNYVQNANFPGRINNVEFAQHNMPPRNNAAPQVYLRPARNNPDTDQELAILIPRQIAELEDNVRNVARMQTVSLSSNDDVGNTSLNESITIESDNENENRNGEDGTTIKTVLVRQNITMNVNVSN</sequence>
<reference evidence="3" key="1">
    <citation type="submission" date="2025-08" db="UniProtKB">
        <authorList>
            <consortium name="RefSeq"/>
        </authorList>
    </citation>
    <scope>IDENTIFICATION</scope>
</reference>
<keyword evidence="1" id="KW-0472">Membrane</keyword>
<name>A0A6P3XA93_DINQU</name>
<organism evidence="2 3">
    <name type="scientific">Dinoponera quadriceps</name>
    <name type="common">South American ant</name>
    <dbReference type="NCBI Taxonomy" id="609295"/>
    <lineage>
        <taxon>Eukaryota</taxon>
        <taxon>Metazoa</taxon>
        <taxon>Ecdysozoa</taxon>
        <taxon>Arthropoda</taxon>
        <taxon>Hexapoda</taxon>
        <taxon>Insecta</taxon>
        <taxon>Pterygota</taxon>
        <taxon>Neoptera</taxon>
        <taxon>Endopterygota</taxon>
        <taxon>Hymenoptera</taxon>
        <taxon>Apocrita</taxon>
        <taxon>Aculeata</taxon>
        <taxon>Formicoidea</taxon>
        <taxon>Formicidae</taxon>
        <taxon>Ponerinae</taxon>
        <taxon>Ponerini</taxon>
        <taxon>Dinoponera</taxon>
    </lineage>
</organism>
<proteinExistence type="predicted"/>
<evidence type="ECO:0000256" key="1">
    <source>
        <dbReference type="SAM" id="Phobius"/>
    </source>
</evidence>
<dbReference type="KEGG" id="dqu:106744493"/>
<dbReference type="GeneID" id="106744493"/>
<dbReference type="RefSeq" id="XP_014474809.1">
    <property type="nucleotide sequence ID" value="XM_014619323.1"/>
</dbReference>
<feature type="transmembrane region" description="Helical" evidence="1">
    <location>
        <begin position="83"/>
        <end position="105"/>
    </location>
</feature>
<accession>A0A6P3XA93</accession>
<protein>
    <submittedName>
        <fullName evidence="3">Uncharacterized protein LOC106744493</fullName>
    </submittedName>
</protein>
<dbReference type="OrthoDB" id="6376457at2759"/>
<evidence type="ECO:0000313" key="2">
    <source>
        <dbReference type="Proteomes" id="UP000515204"/>
    </source>
</evidence>